<dbReference type="CDD" id="cd11386">
    <property type="entry name" value="MCP_signal"/>
    <property type="match status" value="1"/>
</dbReference>
<evidence type="ECO:0000256" key="9">
    <source>
        <dbReference type="SAM" id="MobiDB-lite"/>
    </source>
</evidence>
<accession>A0ABY0IS71</accession>
<dbReference type="InterPro" id="IPR033480">
    <property type="entry name" value="sCache_2"/>
</dbReference>
<dbReference type="EMBL" id="SHKM01000001">
    <property type="protein sequence ID" value="RZT90437.1"/>
    <property type="molecule type" value="Genomic_DNA"/>
</dbReference>
<evidence type="ECO:0000256" key="2">
    <source>
        <dbReference type="ARBA" id="ARBA00022475"/>
    </source>
</evidence>
<evidence type="ECO:0000256" key="3">
    <source>
        <dbReference type="ARBA" id="ARBA00022692"/>
    </source>
</evidence>
<evidence type="ECO:0000256" key="8">
    <source>
        <dbReference type="PROSITE-ProRule" id="PRU00284"/>
    </source>
</evidence>
<reference evidence="12 13" key="1">
    <citation type="submission" date="2019-02" db="EMBL/GenBank/DDBJ databases">
        <title>Genomic Encyclopedia of Type Strains, Phase IV (KMG-IV): sequencing the most valuable type-strain genomes for metagenomic binning, comparative biology and taxonomic classification.</title>
        <authorList>
            <person name="Goeker M."/>
        </authorList>
    </citation>
    <scope>NUCLEOTIDE SEQUENCE [LARGE SCALE GENOMIC DNA]</scope>
    <source>
        <strain evidence="12 13">DSM 21223</strain>
    </source>
</reference>
<keyword evidence="6 8" id="KW-0807">Transducer</keyword>
<evidence type="ECO:0000256" key="10">
    <source>
        <dbReference type="SAM" id="Phobius"/>
    </source>
</evidence>
<feature type="domain" description="Methyl-accepting transducer" evidence="11">
    <location>
        <begin position="275"/>
        <end position="511"/>
    </location>
</feature>
<keyword evidence="5 10" id="KW-0472">Membrane</keyword>
<dbReference type="Pfam" id="PF00015">
    <property type="entry name" value="MCPsignal"/>
    <property type="match status" value="1"/>
</dbReference>
<dbReference type="InterPro" id="IPR004089">
    <property type="entry name" value="MCPsignal_dom"/>
</dbReference>
<dbReference type="RefSeq" id="WP_130458872.1">
    <property type="nucleotide sequence ID" value="NZ_SHKM01000001.1"/>
</dbReference>
<keyword evidence="3 10" id="KW-0812">Transmembrane</keyword>
<keyword evidence="2" id="KW-1003">Cell membrane</keyword>
<proteinExistence type="inferred from homology"/>
<dbReference type="Proteomes" id="UP000292136">
    <property type="component" value="Unassembled WGS sequence"/>
</dbReference>
<evidence type="ECO:0000256" key="4">
    <source>
        <dbReference type="ARBA" id="ARBA00022989"/>
    </source>
</evidence>
<dbReference type="Gene3D" id="3.30.450.20">
    <property type="entry name" value="PAS domain"/>
    <property type="match status" value="1"/>
</dbReference>
<feature type="region of interest" description="Disordered" evidence="9">
    <location>
        <begin position="318"/>
        <end position="346"/>
    </location>
</feature>
<comment type="similarity">
    <text evidence="7">Belongs to the methyl-accepting chemotaxis (MCP) protein family.</text>
</comment>
<dbReference type="SMART" id="SM00283">
    <property type="entry name" value="MA"/>
    <property type="match status" value="1"/>
</dbReference>
<comment type="subcellular location">
    <subcellularLocation>
        <location evidence="1">Cell membrane</location>
        <topology evidence="1">Multi-pass membrane protein</topology>
    </subcellularLocation>
</comment>
<sequence>MLDQLSLRTRLLAVVLVALLGVLALAAIAAFNTRSLMLDERKGQIRAITQGAYNVVAYYQSQEAAGNLSRDEAQAHAKAAVRQIRFNGPDGKSDYFYIWTPDGISVMHALKPEWEGKPMGDQVKDGSGKLIIRELASLLQNQATTYMDTQFVKKAGDPTMYPKVLYAQKFPAWDWIIGTGVYIDEVDREFQQTLIYQGLLALVVLALIGSICYLVTRSVLKQIGGEPAAATAIMQQVAGGNLHAAIGQTQPGSLLHALSQMVLSLRQMLTEIRQDAETLASNSQAISSASSQLADTTGAQADATSSMAAAIEQLTVSSSHISDSAEETQGDSHKAVDLSKQGRERAEQAAEAMQRIAATVSEGSTRIRTLDQQANQISSIAGVIKDIAGQTNLLALNAAIEAARAGEAGRGFAVVADEVRKLAERTSSATIEIEQMIASIQSETNNAVQSMDDALPQVEQGVSLAQAAAESLATIEAGALRTLEHIQEVANAIREQSAASTSIAQRVEAIAQTVEETSTTMNNTMTSAQDLERVAHNLKGLVNRFQT</sequence>
<comment type="caution">
    <text evidence="12">The sequence shown here is derived from an EMBL/GenBank/DDBJ whole genome shotgun (WGS) entry which is preliminary data.</text>
</comment>
<evidence type="ECO:0000256" key="5">
    <source>
        <dbReference type="ARBA" id="ARBA00023136"/>
    </source>
</evidence>
<organism evidence="12 13">
    <name type="scientific">Azospira oryzae</name>
    <dbReference type="NCBI Taxonomy" id="146939"/>
    <lineage>
        <taxon>Bacteria</taxon>
        <taxon>Pseudomonadati</taxon>
        <taxon>Pseudomonadota</taxon>
        <taxon>Betaproteobacteria</taxon>
        <taxon>Rhodocyclales</taxon>
        <taxon>Rhodocyclaceae</taxon>
        <taxon>Azospira</taxon>
    </lineage>
</organism>
<dbReference type="SUPFAM" id="SSF58104">
    <property type="entry name" value="Methyl-accepting chemotaxis protein (MCP) signaling domain"/>
    <property type="match status" value="1"/>
</dbReference>
<feature type="transmembrane region" description="Helical" evidence="10">
    <location>
        <begin position="194"/>
        <end position="215"/>
    </location>
</feature>
<evidence type="ECO:0000256" key="7">
    <source>
        <dbReference type="ARBA" id="ARBA00029447"/>
    </source>
</evidence>
<evidence type="ECO:0000313" key="13">
    <source>
        <dbReference type="Proteomes" id="UP000292136"/>
    </source>
</evidence>
<evidence type="ECO:0000256" key="1">
    <source>
        <dbReference type="ARBA" id="ARBA00004651"/>
    </source>
</evidence>
<evidence type="ECO:0000259" key="11">
    <source>
        <dbReference type="PROSITE" id="PS50111"/>
    </source>
</evidence>
<protein>
    <submittedName>
        <fullName evidence="12">Methyl-accepting chemotaxis sensory transducer with Cache sensor</fullName>
    </submittedName>
</protein>
<dbReference type="InterPro" id="IPR004090">
    <property type="entry name" value="Chemotax_Me-accpt_rcpt"/>
</dbReference>
<dbReference type="SMART" id="SM01049">
    <property type="entry name" value="Cache_2"/>
    <property type="match status" value="1"/>
</dbReference>
<evidence type="ECO:0000256" key="6">
    <source>
        <dbReference type="ARBA" id="ARBA00023224"/>
    </source>
</evidence>
<name>A0ABY0IS71_9RHOO</name>
<keyword evidence="4 10" id="KW-1133">Transmembrane helix</keyword>
<dbReference type="Pfam" id="PF17200">
    <property type="entry name" value="sCache_2"/>
    <property type="match status" value="1"/>
</dbReference>
<dbReference type="PANTHER" id="PTHR32089">
    <property type="entry name" value="METHYL-ACCEPTING CHEMOTAXIS PROTEIN MCPB"/>
    <property type="match status" value="1"/>
</dbReference>
<dbReference type="PRINTS" id="PR00260">
    <property type="entry name" value="CHEMTRNSDUCR"/>
</dbReference>
<evidence type="ECO:0000313" key="12">
    <source>
        <dbReference type="EMBL" id="RZT90437.1"/>
    </source>
</evidence>
<keyword evidence="13" id="KW-1185">Reference proteome</keyword>
<dbReference type="PANTHER" id="PTHR32089:SF119">
    <property type="entry name" value="METHYL-ACCEPTING CHEMOTAXIS PROTEIN CTPL"/>
    <property type="match status" value="1"/>
</dbReference>
<dbReference type="PROSITE" id="PS50111">
    <property type="entry name" value="CHEMOTAXIS_TRANSDUC_2"/>
    <property type="match status" value="1"/>
</dbReference>
<feature type="compositionally biased region" description="Basic and acidic residues" evidence="9">
    <location>
        <begin position="330"/>
        <end position="346"/>
    </location>
</feature>
<gene>
    <name evidence="12" type="ORF">EV678_1253</name>
</gene>
<dbReference type="Gene3D" id="1.10.287.950">
    <property type="entry name" value="Methyl-accepting chemotaxis protein"/>
    <property type="match status" value="1"/>
</dbReference>